<gene>
    <name evidence="3" type="ORF">GEV02_12300</name>
</gene>
<dbReference type="PANTHER" id="PTHR34580:SF3">
    <property type="entry name" value="PROTEIN PAFB"/>
    <property type="match status" value="1"/>
</dbReference>
<dbReference type="AlphaFoldDB" id="A0A6A7N275"/>
<organism evidence="3 4">
    <name type="scientific">Rugamonas aquatica</name>
    <dbReference type="NCBI Taxonomy" id="2743357"/>
    <lineage>
        <taxon>Bacteria</taxon>
        <taxon>Pseudomonadati</taxon>
        <taxon>Pseudomonadota</taxon>
        <taxon>Betaproteobacteria</taxon>
        <taxon>Burkholderiales</taxon>
        <taxon>Oxalobacteraceae</taxon>
        <taxon>Telluria group</taxon>
        <taxon>Rugamonas</taxon>
    </lineage>
</organism>
<dbReference type="SUPFAM" id="SSF46785">
    <property type="entry name" value="Winged helix' DNA-binding domain"/>
    <property type="match status" value="1"/>
</dbReference>
<name>A0A6A7N275_9BURK</name>
<dbReference type="RefSeq" id="WP_152838259.1">
    <property type="nucleotide sequence ID" value="NZ_WHUG01000004.1"/>
</dbReference>
<dbReference type="Gene3D" id="1.10.10.10">
    <property type="entry name" value="Winged helix-like DNA-binding domain superfamily/Winged helix DNA-binding domain"/>
    <property type="match status" value="1"/>
</dbReference>
<dbReference type="Pfam" id="PF08279">
    <property type="entry name" value="HTH_11"/>
    <property type="match status" value="1"/>
</dbReference>
<dbReference type="EMBL" id="WHUG01000004">
    <property type="protein sequence ID" value="MQA38938.1"/>
    <property type="molecule type" value="Genomic_DNA"/>
</dbReference>
<dbReference type="InterPro" id="IPR036388">
    <property type="entry name" value="WH-like_DNA-bd_sf"/>
</dbReference>
<sequence>MSRSERLLKLLQVLRRHRGPVSGQVLAVETGVSIRTLYRDIASLQAQGAAIEGEPGVGYVMRPGFMLPPLMFGQEEIEALVLGMRLVADSGDRQLAQGALGTLAKIAAVLPPDMRRELDASALLVGAGRKALHTPVQPDLLRTAIRSEHKLRISYRDPAGAVSQRVVWPYALVYFDQTRVVMCWCELRDGFRNFRSDRITEAALLDQRYPRHRQALLKEWRRTEFVAGRSILPETDSSDP</sequence>
<accession>A0A6A7N275</accession>
<dbReference type="PANTHER" id="PTHR34580">
    <property type="match status" value="1"/>
</dbReference>
<evidence type="ECO:0000313" key="4">
    <source>
        <dbReference type="Proteomes" id="UP000440498"/>
    </source>
</evidence>
<evidence type="ECO:0000259" key="2">
    <source>
        <dbReference type="Pfam" id="PF13280"/>
    </source>
</evidence>
<evidence type="ECO:0000313" key="3">
    <source>
        <dbReference type="EMBL" id="MQA38938.1"/>
    </source>
</evidence>
<evidence type="ECO:0000259" key="1">
    <source>
        <dbReference type="Pfam" id="PF08279"/>
    </source>
</evidence>
<dbReference type="InterPro" id="IPR036390">
    <property type="entry name" value="WH_DNA-bd_sf"/>
</dbReference>
<comment type="caution">
    <text evidence="3">The sequence shown here is derived from an EMBL/GenBank/DDBJ whole genome shotgun (WGS) entry which is preliminary data.</text>
</comment>
<dbReference type="Proteomes" id="UP000440498">
    <property type="component" value="Unassembled WGS sequence"/>
</dbReference>
<keyword evidence="4" id="KW-1185">Reference proteome</keyword>
<dbReference type="PROSITE" id="PS52050">
    <property type="entry name" value="WYL"/>
    <property type="match status" value="1"/>
</dbReference>
<protein>
    <submittedName>
        <fullName evidence="3">HTH domain-containing protein</fullName>
    </submittedName>
</protein>
<feature type="domain" description="WYL" evidence="2">
    <location>
        <begin position="140"/>
        <end position="203"/>
    </location>
</feature>
<proteinExistence type="predicted"/>
<reference evidence="3 4" key="1">
    <citation type="submission" date="2019-10" db="EMBL/GenBank/DDBJ databases">
        <title>Two novel species isolated from a subtropical stream in China.</title>
        <authorList>
            <person name="Lu H."/>
        </authorList>
    </citation>
    <scope>NUCLEOTIDE SEQUENCE [LARGE SCALE GENOMIC DNA]</scope>
    <source>
        <strain evidence="3 4">FT29W</strain>
    </source>
</reference>
<dbReference type="Pfam" id="PF13280">
    <property type="entry name" value="WYL"/>
    <property type="match status" value="1"/>
</dbReference>
<feature type="domain" description="Helix-turn-helix type 11" evidence="1">
    <location>
        <begin position="6"/>
        <end position="59"/>
    </location>
</feature>
<dbReference type="InterPro" id="IPR013196">
    <property type="entry name" value="HTH_11"/>
</dbReference>
<dbReference type="InterPro" id="IPR051534">
    <property type="entry name" value="CBASS_pafABC_assoc_protein"/>
</dbReference>
<dbReference type="InterPro" id="IPR026881">
    <property type="entry name" value="WYL_dom"/>
</dbReference>